<reference evidence="1 2" key="1">
    <citation type="journal article" date="2024" name="G3 (Bethesda)">
        <title>Genome assembly of Hibiscus sabdariffa L. provides insights into metabolisms of medicinal natural products.</title>
        <authorList>
            <person name="Kim T."/>
        </authorList>
    </citation>
    <scope>NUCLEOTIDE SEQUENCE [LARGE SCALE GENOMIC DNA]</scope>
    <source>
        <strain evidence="1">TK-2024</strain>
        <tissue evidence="1">Old leaves</tissue>
    </source>
</reference>
<sequence length="74" mass="8638">MSDKDYHFESKANVDTFKIYPQLTGIIYKNDYNVIKGRPRKGVRLTYGYLFFCRRVLGYAMRCNGTNEDCVGIL</sequence>
<gene>
    <name evidence="1" type="ORF">V6N11_070032</name>
</gene>
<comment type="caution">
    <text evidence="1">The sequence shown here is derived from an EMBL/GenBank/DDBJ whole genome shotgun (WGS) entry which is preliminary data.</text>
</comment>
<evidence type="ECO:0000313" key="2">
    <source>
        <dbReference type="Proteomes" id="UP001396334"/>
    </source>
</evidence>
<accession>A0ABR2QDY0</accession>
<organism evidence="1 2">
    <name type="scientific">Hibiscus sabdariffa</name>
    <name type="common">roselle</name>
    <dbReference type="NCBI Taxonomy" id="183260"/>
    <lineage>
        <taxon>Eukaryota</taxon>
        <taxon>Viridiplantae</taxon>
        <taxon>Streptophyta</taxon>
        <taxon>Embryophyta</taxon>
        <taxon>Tracheophyta</taxon>
        <taxon>Spermatophyta</taxon>
        <taxon>Magnoliopsida</taxon>
        <taxon>eudicotyledons</taxon>
        <taxon>Gunneridae</taxon>
        <taxon>Pentapetalae</taxon>
        <taxon>rosids</taxon>
        <taxon>malvids</taxon>
        <taxon>Malvales</taxon>
        <taxon>Malvaceae</taxon>
        <taxon>Malvoideae</taxon>
        <taxon>Hibiscus</taxon>
    </lineage>
</organism>
<evidence type="ECO:0000313" key="1">
    <source>
        <dbReference type="EMBL" id="KAK8998849.1"/>
    </source>
</evidence>
<name>A0ABR2QDY0_9ROSI</name>
<keyword evidence="2" id="KW-1185">Reference proteome</keyword>
<protein>
    <submittedName>
        <fullName evidence="1">Uncharacterized protein</fullName>
    </submittedName>
</protein>
<dbReference type="Proteomes" id="UP001396334">
    <property type="component" value="Unassembled WGS sequence"/>
</dbReference>
<dbReference type="EMBL" id="JBBPBN010000040">
    <property type="protein sequence ID" value="KAK8998849.1"/>
    <property type="molecule type" value="Genomic_DNA"/>
</dbReference>
<proteinExistence type="predicted"/>